<comment type="caution">
    <text evidence="4">The sequence shown here is derived from an EMBL/GenBank/DDBJ whole genome shotgun (WGS) entry which is preliminary data.</text>
</comment>
<gene>
    <name evidence="4" type="ORF">TRIVIDRAFT_131613</name>
</gene>
<evidence type="ECO:0000256" key="1">
    <source>
        <dbReference type="ARBA" id="ARBA00022737"/>
    </source>
</evidence>
<protein>
    <submittedName>
        <fullName evidence="4">Uncharacterized protein</fullName>
    </submittedName>
</protein>
<sequence>TPLEVAARYGSADMINLLLDYGAQIDASCLSGLTPLQTACHSGNVAATESLIQRRNFQEYITPGIPGHPLTIAAYKGYYKITEALLRHGAD</sequence>
<evidence type="ECO:0000313" key="5">
    <source>
        <dbReference type="Proteomes" id="UP000007115"/>
    </source>
</evidence>
<feature type="non-terminal residue" evidence="4">
    <location>
        <position position="91"/>
    </location>
</feature>
<dbReference type="GeneID" id="25787531"/>
<dbReference type="PANTHER" id="PTHR24198">
    <property type="entry name" value="ANKYRIN REPEAT AND PROTEIN KINASE DOMAIN-CONTAINING PROTEIN"/>
    <property type="match status" value="1"/>
</dbReference>
<organism evidence="4 5">
    <name type="scientific">Hypocrea virens (strain Gv29-8 / FGSC 10586)</name>
    <name type="common">Gliocladium virens</name>
    <name type="synonym">Trichoderma virens</name>
    <dbReference type="NCBI Taxonomy" id="413071"/>
    <lineage>
        <taxon>Eukaryota</taxon>
        <taxon>Fungi</taxon>
        <taxon>Dikarya</taxon>
        <taxon>Ascomycota</taxon>
        <taxon>Pezizomycotina</taxon>
        <taxon>Sordariomycetes</taxon>
        <taxon>Hypocreomycetidae</taxon>
        <taxon>Hypocreales</taxon>
        <taxon>Hypocreaceae</taxon>
        <taxon>Trichoderma</taxon>
    </lineage>
</organism>
<dbReference type="RefSeq" id="XP_013953974.1">
    <property type="nucleotide sequence ID" value="XM_014098499.1"/>
</dbReference>
<feature type="repeat" description="ANK" evidence="3">
    <location>
        <begin position="1"/>
        <end position="30"/>
    </location>
</feature>
<dbReference type="HOGENOM" id="CLU_000134_45_8_1"/>
<dbReference type="SMART" id="SM00248">
    <property type="entry name" value="ANK"/>
    <property type="match status" value="2"/>
</dbReference>
<dbReference type="InterPro" id="IPR002110">
    <property type="entry name" value="Ankyrin_rpt"/>
</dbReference>
<dbReference type="Gene3D" id="1.25.40.20">
    <property type="entry name" value="Ankyrin repeat-containing domain"/>
    <property type="match status" value="1"/>
</dbReference>
<name>G9N092_HYPVG</name>
<evidence type="ECO:0000256" key="3">
    <source>
        <dbReference type="PROSITE-ProRule" id="PRU00023"/>
    </source>
</evidence>
<dbReference type="AlphaFoldDB" id="G9N092"/>
<dbReference type="PROSITE" id="PS50297">
    <property type="entry name" value="ANK_REP_REGION"/>
    <property type="match status" value="2"/>
</dbReference>
<keyword evidence="2 3" id="KW-0040">ANK repeat</keyword>
<accession>G9N092</accession>
<proteinExistence type="predicted"/>
<dbReference type="InParanoid" id="G9N092"/>
<keyword evidence="1" id="KW-0677">Repeat</keyword>
<dbReference type="OrthoDB" id="539213at2759"/>
<evidence type="ECO:0000256" key="2">
    <source>
        <dbReference type="ARBA" id="ARBA00023043"/>
    </source>
</evidence>
<dbReference type="SUPFAM" id="SSF48403">
    <property type="entry name" value="Ankyrin repeat"/>
    <property type="match status" value="1"/>
</dbReference>
<dbReference type="Pfam" id="PF12796">
    <property type="entry name" value="Ank_2"/>
    <property type="match status" value="1"/>
</dbReference>
<feature type="non-terminal residue" evidence="4">
    <location>
        <position position="1"/>
    </location>
</feature>
<dbReference type="EMBL" id="ABDF02000082">
    <property type="protein sequence ID" value="EHK19774.1"/>
    <property type="molecule type" value="Genomic_DNA"/>
</dbReference>
<keyword evidence="5" id="KW-1185">Reference proteome</keyword>
<reference evidence="4 5" key="1">
    <citation type="journal article" date="2011" name="Genome Biol.">
        <title>Comparative genome sequence analysis underscores mycoparasitism as the ancestral life style of Trichoderma.</title>
        <authorList>
            <person name="Kubicek C.P."/>
            <person name="Herrera-Estrella A."/>
            <person name="Seidl-Seiboth V."/>
            <person name="Martinez D.A."/>
            <person name="Druzhinina I.S."/>
            <person name="Thon M."/>
            <person name="Zeilinger S."/>
            <person name="Casas-Flores S."/>
            <person name="Horwitz B.A."/>
            <person name="Mukherjee P.K."/>
            <person name="Mukherjee M."/>
            <person name="Kredics L."/>
            <person name="Alcaraz L.D."/>
            <person name="Aerts A."/>
            <person name="Antal Z."/>
            <person name="Atanasova L."/>
            <person name="Cervantes-Badillo M.G."/>
            <person name="Challacombe J."/>
            <person name="Chertkov O."/>
            <person name="McCluskey K."/>
            <person name="Coulpier F."/>
            <person name="Deshpande N."/>
            <person name="von Doehren H."/>
            <person name="Ebbole D.J."/>
            <person name="Esquivel-Naranjo E.U."/>
            <person name="Fekete E."/>
            <person name="Flipphi M."/>
            <person name="Glaser F."/>
            <person name="Gomez-Rodriguez E.Y."/>
            <person name="Gruber S."/>
            <person name="Han C."/>
            <person name="Henrissat B."/>
            <person name="Hermosa R."/>
            <person name="Hernandez-Onate M."/>
            <person name="Karaffa L."/>
            <person name="Kosti I."/>
            <person name="Le Crom S."/>
            <person name="Lindquist E."/>
            <person name="Lucas S."/>
            <person name="Luebeck M."/>
            <person name="Luebeck P.S."/>
            <person name="Margeot A."/>
            <person name="Metz B."/>
            <person name="Misra M."/>
            <person name="Nevalainen H."/>
            <person name="Omann M."/>
            <person name="Packer N."/>
            <person name="Perrone G."/>
            <person name="Uresti-Rivera E.E."/>
            <person name="Salamov A."/>
            <person name="Schmoll M."/>
            <person name="Seiboth B."/>
            <person name="Shapiro H."/>
            <person name="Sukno S."/>
            <person name="Tamayo-Ramos J.A."/>
            <person name="Tisch D."/>
            <person name="Wiest A."/>
            <person name="Wilkinson H.H."/>
            <person name="Zhang M."/>
            <person name="Coutinho P.M."/>
            <person name="Kenerley C.M."/>
            <person name="Monte E."/>
            <person name="Baker S.E."/>
            <person name="Grigoriev I.V."/>
        </authorList>
    </citation>
    <scope>NUCLEOTIDE SEQUENCE [LARGE SCALE GENOMIC DNA]</scope>
    <source>
        <strain evidence="5">Gv29-8 / FGSC 10586</strain>
    </source>
</reference>
<feature type="repeat" description="ANK" evidence="3">
    <location>
        <begin position="69"/>
        <end position="91"/>
    </location>
</feature>
<dbReference type="Proteomes" id="UP000007115">
    <property type="component" value="Unassembled WGS sequence"/>
</dbReference>
<evidence type="ECO:0000313" key="4">
    <source>
        <dbReference type="EMBL" id="EHK19774.1"/>
    </source>
</evidence>
<dbReference type="PANTHER" id="PTHR24198:SF165">
    <property type="entry name" value="ANKYRIN REPEAT-CONTAINING PROTEIN-RELATED"/>
    <property type="match status" value="1"/>
</dbReference>
<dbReference type="PROSITE" id="PS50088">
    <property type="entry name" value="ANK_REPEAT"/>
    <property type="match status" value="2"/>
</dbReference>
<dbReference type="InterPro" id="IPR036770">
    <property type="entry name" value="Ankyrin_rpt-contain_sf"/>
</dbReference>
<dbReference type="STRING" id="413071.G9N092"/>
<dbReference type="VEuPathDB" id="FungiDB:TRIVIDRAFT_131613"/>